<organism evidence="1 2">
    <name type="scientific">Gemmobacter lanyuensis</name>
    <dbReference type="NCBI Taxonomy" id="1054497"/>
    <lineage>
        <taxon>Bacteria</taxon>
        <taxon>Pseudomonadati</taxon>
        <taxon>Pseudomonadota</taxon>
        <taxon>Alphaproteobacteria</taxon>
        <taxon>Rhodobacterales</taxon>
        <taxon>Paracoccaceae</taxon>
        <taxon>Gemmobacter</taxon>
    </lineage>
</organism>
<dbReference type="AlphaFoldDB" id="A0A918IRD3"/>
<evidence type="ECO:0000313" key="1">
    <source>
        <dbReference type="EMBL" id="GGW28759.1"/>
    </source>
</evidence>
<dbReference type="EMBL" id="BMYQ01000004">
    <property type="protein sequence ID" value="GGW28759.1"/>
    <property type="molecule type" value="Genomic_DNA"/>
</dbReference>
<dbReference type="Proteomes" id="UP000628984">
    <property type="component" value="Unassembled WGS sequence"/>
</dbReference>
<keyword evidence="1" id="KW-0282">Flagellum</keyword>
<gene>
    <name evidence="1" type="primary">fliH1</name>
    <name evidence="1" type="ORF">GCM10011452_16600</name>
</gene>
<comment type="caution">
    <text evidence="1">The sequence shown here is derived from an EMBL/GenBank/DDBJ whole genome shotgun (WGS) entry which is preliminary data.</text>
</comment>
<keyword evidence="1" id="KW-0969">Cilium</keyword>
<dbReference type="RefSeq" id="WP_189633391.1">
    <property type="nucleotide sequence ID" value="NZ_BMYQ01000004.1"/>
</dbReference>
<evidence type="ECO:0000313" key="2">
    <source>
        <dbReference type="Proteomes" id="UP000628984"/>
    </source>
</evidence>
<accession>A0A918IRD3</accession>
<sequence length="187" mass="20144">MALKLEDFAAPAPPVVEVEPEDVHLAVYEQGYSAGWEDAARAQSQDQTLMRADLARSLQALGFTYHEARAHMLAAFGPLVQGIVSQLLPELARETLAPIILEALMPLAEESADAPVTLMVNPADREAVASLLEQATGFPTVILEEPALALGQAMIRLGDQELRVDLTGAVTQISKALRGFFGLQEQE</sequence>
<reference evidence="1" key="1">
    <citation type="journal article" date="2014" name="Int. J. Syst. Evol. Microbiol.">
        <title>Complete genome sequence of Corynebacterium casei LMG S-19264T (=DSM 44701T), isolated from a smear-ripened cheese.</title>
        <authorList>
            <consortium name="US DOE Joint Genome Institute (JGI-PGF)"/>
            <person name="Walter F."/>
            <person name="Albersmeier A."/>
            <person name="Kalinowski J."/>
            <person name="Ruckert C."/>
        </authorList>
    </citation>
    <scope>NUCLEOTIDE SEQUENCE</scope>
    <source>
        <strain evidence="1">KCTC 23714</strain>
    </source>
</reference>
<keyword evidence="2" id="KW-1185">Reference proteome</keyword>
<reference evidence="1" key="2">
    <citation type="submission" date="2020-09" db="EMBL/GenBank/DDBJ databases">
        <authorList>
            <person name="Sun Q."/>
            <person name="Kim S."/>
        </authorList>
    </citation>
    <scope>NUCLEOTIDE SEQUENCE</scope>
    <source>
        <strain evidence="1">KCTC 23714</strain>
    </source>
</reference>
<keyword evidence="1" id="KW-0966">Cell projection</keyword>
<proteinExistence type="predicted"/>
<name>A0A918IRD3_9RHOB</name>
<protein>
    <submittedName>
        <fullName evidence="1">Flagellar biosynthesis protein</fullName>
    </submittedName>
</protein>